<evidence type="ECO:0000256" key="3">
    <source>
        <dbReference type="ARBA" id="ARBA00023125"/>
    </source>
</evidence>
<feature type="domain" description="Myb-like" evidence="5">
    <location>
        <begin position="62"/>
        <end position="112"/>
    </location>
</feature>
<sequence length="226" mass="25712">MGRSPCCSKEGLNKGAWTALEDKILTEYINIHGEGKWRHLPKRAGLKRCGKSCRLRWLNYLRPGIKRGNITNDEEELIVRLHNLLGNRWSLIAGRLPGRTDNEIKNYWNTNIGRKLQNGTPSSSITSGNGARSSINTLQRDRSLKNQEWHDPPDKGSCLVQTKATRWTKILMVDNGNPSSFDNKDYLSPKSSNDDTTYFPLGDSFYDTDFDFLPVTTFMDSGIDWN</sequence>
<evidence type="ECO:0000259" key="6">
    <source>
        <dbReference type="PROSITE" id="PS51294"/>
    </source>
</evidence>
<dbReference type="PANTHER" id="PTHR47999:SF96">
    <property type="entry name" value="TRANSCRIPTION REPRESSOR MYB6-LIKE"/>
    <property type="match status" value="1"/>
</dbReference>
<dbReference type="SUPFAM" id="SSF46689">
    <property type="entry name" value="Homeodomain-like"/>
    <property type="match status" value="1"/>
</dbReference>
<dbReference type="OrthoDB" id="2143914at2759"/>
<dbReference type="GO" id="GO:0003677">
    <property type="term" value="F:DNA binding"/>
    <property type="evidence" value="ECO:0007669"/>
    <property type="project" value="UniProtKB-KW"/>
</dbReference>
<comment type="subcellular location">
    <subcellularLocation>
        <location evidence="1">Nucleus</location>
    </subcellularLocation>
</comment>
<evidence type="ECO:0000256" key="4">
    <source>
        <dbReference type="ARBA" id="ARBA00023242"/>
    </source>
</evidence>
<keyword evidence="7" id="KW-1185">Reference proteome</keyword>
<dbReference type="InterPro" id="IPR009057">
    <property type="entry name" value="Homeodomain-like_sf"/>
</dbReference>
<dbReference type="AlphaFoldDB" id="A0A8B8K111"/>
<evidence type="ECO:0000313" key="7">
    <source>
        <dbReference type="Proteomes" id="UP000694853"/>
    </source>
</evidence>
<evidence type="ECO:0000256" key="2">
    <source>
        <dbReference type="ARBA" id="ARBA00022737"/>
    </source>
</evidence>
<dbReference type="Gene3D" id="1.10.10.60">
    <property type="entry name" value="Homeodomain-like"/>
    <property type="match status" value="2"/>
</dbReference>
<dbReference type="PROSITE" id="PS51294">
    <property type="entry name" value="HTH_MYB"/>
    <property type="match status" value="2"/>
</dbReference>
<evidence type="ECO:0000256" key="1">
    <source>
        <dbReference type="ARBA" id="ARBA00004123"/>
    </source>
</evidence>
<dbReference type="Pfam" id="PF00249">
    <property type="entry name" value="Myb_DNA-binding"/>
    <property type="match status" value="2"/>
</dbReference>
<feature type="domain" description="HTH myb-type" evidence="6">
    <location>
        <begin position="62"/>
        <end position="116"/>
    </location>
</feature>
<keyword evidence="4" id="KW-0539">Nucleus</keyword>
<dbReference type="InterPro" id="IPR001005">
    <property type="entry name" value="SANT/Myb"/>
</dbReference>
<feature type="domain" description="Myb-like" evidence="5">
    <location>
        <begin position="9"/>
        <end position="61"/>
    </location>
</feature>
<dbReference type="Proteomes" id="UP000694853">
    <property type="component" value="Unplaced"/>
</dbReference>
<keyword evidence="2" id="KW-0677">Repeat</keyword>
<dbReference type="RefSeq" id="XP_027337331.1">
    <property type="nucleotide sequence ID" value="XM_027481530.1"/>
</dbReference>
<dbReference type="SMART" id="SM00717">
    <property type="entry name" value="SANT"/>
    <property type="match status" value="2"/>
</dbReference>
<dbReference type="PROSITE" id="PS50090">
    <property type="entry name" value="MYB_LIKE"/>
    <property type="match status" value="2"/>
</dbReference>
<dbReference type="GeneID" id="113851041"/>
<reference evidence="7" key="1">
    <citation type="journal article" date="2019" name="Toxins">
        <title>Detection of Abrin-Like and Prepropulchellin-Like Toxin Genes and Transcripts Using Whole Genome Sequencing and Full-Length Transcript Sequencing of Abrus precatorius.</title>
        <authorList>
            <person name="Hovde B.T."/>
            <person name="Daligault H.E."/>
            <person name="Hanschen E.R."/>
            <person name="Kunde Y.A."/>
            <person name="Johnson M.B."/>
            <person name="Starkenburg S.R."/>
            <person name="Johnson S.L."/>
        </authorList>
    </citation>
    <scope>NUCLEOTIDE SEQUENCE [LARGE SCALE GENOMIC DNA]</scope>
</reference>
<organism evidence="7 8">
    <name type="scientific">Abrus precatorius</name>
    <name type="common">Indian licorice</name>
    <name type="synonym">Glycine abrus</name>
    <dbReference type="NCBI Taxonomy" id="3816"/>
    <lineage>
        <taxon>Eukaryota</taxon>
        <taxon>Viridiplantae</taxon>
        <taxon>Streptophyta</taxon>
        <taxon>Embryophyta</taxon>
        <taxon>Tracheophyta</taxon>
        <taxon>Spermatophyta</taxon>
        <taxon>Magnoliopsida</taxon>
        <taxon>eudicotyledons</taxon>
        <taxon>Gunneridae</taxon>
        <taxon>Pentapetalae</taxon>
        <taxon>rosids</taxon>
        <taxon>fabids</taxon>
        <taxon>Fabales</taxon>
        <taxon>Fabaceae</taxon>
        <taxon>Papilionoideae</taxon>
        <taxon>50 kb inversion clade</taxon>
        <taxon>NPAAA clade</taxon>
        <taxon>indigoferoid/millettioid clade</taxon>
        <taxon>Abreae</taxon>
        <taxon>Abrus</taxon>
    </lineage>
</organism>
<dbReference type="CDD" id="cd00167">
    <property type="entry name" value="SANT"/>
    <property type="match status" value="2"/>
</dbReference>
<protein>
    <submittedName>
        <fullName evidence="8">Transcription factor MYB8-like</fullName>
    </submittedName>
</protein>
<accession>A0A8B8K111</accession>
<dbReference type="KEGG" id="aprc:113851041"/>
<evidence type="ECO:0000313" key="8">
    <source>
        <dbReference type="RefSeq" id="XP_027337331.1"/>
    </source>
</evidence>
<gene>
    <name evidence="8" type="primary">LOC113851041</name>
</gene>
<dbReference type="GO" id="GO:0005634">
    <property type="term" value="C:nucleus"/>
    <property type="evidence" value="ECO:0007669"/>
    <property type="project" value="UniProtKB-SubCell"/>
</dbReference>
<dbReference type="PANTHER" id="PTHR47999">
    <property type="entry name" value="TRANSCRIPTION FACTOR MYB8-RELATED-RELATED"/>
    <property type="match status" value="1"/>
</dbReference>
<dbReference type="InterPro" id="IPR017930">
    <property type="entry name" value="Myb_dom"/>
</dbReference>
<reference evidence="8" key="2">
    <citation type="submission" date="2025-08" db="UniProtKB">
        <authorList>
            <consortium name="RefSeq"/>
        </authorList>
    </citation>
    <scope>IDENTIFICATION</scope>
    <source>
        <tissue evidence="8">Young leaves</tissue>
    </source>
</reference>
<evidence type="ECO:0000259" key="5">
    <source>
        <dbReference type="PROSITE" id="PS50090"/>
    </source>
</evidence>
<feature type="domain" description="HTH myb-type" evidence="6">
    <location>
        <begin position="9"/>
        <end position="61"/>
    </location>
</feature>
<dbReference type="InterPro" id="IPR015495">
    <property type="entry name" value="Myb_TF_plants"/>
</dbReference>
<name>A0A8B8K111_ABRPR</name>
<keyword evidence="3" id="KW-0238">DNA-binding</keyword>
<dbReference type="FunFam" id="1.10.10.60:FF:000001">
    <property type="entry name" value="MYB-related transcription factor"/>
    <property type="match status" value="1"/>
</dbReference>
<proteinExistence type="predicted"/>